<name>A0ABQ7YP48_BRANA</name>
<evidence type="ECO:0000256" key="4">
    <source>
        <dbReference type="SAM" id="Phobius"/>
    </source>
</evidence>
<feature type="compositionally biased region" description="Acidic residues" evidence="3">
    <location>
        <begin position="913"/>
        <end position="936"/>
    </location>
</feature>
<comment type="caution">
    <text evidence="5">The sequence shown here is derived from an EMBL/GenBank/DDBJ whole genome shotgun (WGS) entry which is preliminary data.</text>
</comment>
<organism evidence="5 6">
    <name type="scientific">Brassica napus</name>
    <name type="common">Rape</name>
    <dbReference type="NCBI Taxonomy" id="3708"/>
    <lineage>
        <taxon>Eukaryota</taxon>
        <taxon>Viridiplantae</taxon>
        <taxon>Streptophyta</taxon>
        <taxon>Embryophyta</taxon>
        <taxon>Tracheophyta</taxon>
        <taxon>Spermatophyta</taxon>
        <taxon>Magnoliopsida</taxon>
        <taxon>eudicotyledons</taxon>
        <taxon>Gunneridae</taxon>
        <taxon>Pentapetalae</taxon>
        <taxon>rosids</taxon>
        <taxon>malvids</taxon>
        <taxon>Brassicales</taxon>
        <taxon>Brassicaceae</taxon>
        <taxon>Brassiceae</taxon>
        <taxon>Brassica</taxon>
    </lineage>
</organism>
<dbReference type="Pfam" id="PF07725">
    <property type="entry name" value="LRR_3"/>
    <property type="match status" value="1"/>
</dbReference>
<dbReference type="SUPFAM" id="SSF52058">
    <property type="entry name" value="L domain-like"/>
    <property type="match status" value="1"/>
</dbReference>
<dbReference type="EMBL" id="JAGKQM010000017">
    <property type="protein sequence ID" value="KAH0869579.1"/>
    <property type="molecule type" value="Genomic_DNA"/>
</dbReference>
<feature type="transmembrane region" description="Helical" evidence="4">
    <location>
        <begin position="6"/>
        <end position="24"/>
    </location>
</feature>
<dbReference type="Gene3D" id="3.40.50.10140">
    <property type="entry name" value="Toll/interleukin-1 receptor homology (TIR) domain"/>
    <property type="match status" value="1"/>
</dbReference>
<dbReference type="InterPro" id="IPR032675">
    <property type="entry name" value="LRR_dom_sf"/>
</dbReference>
<evidence type="ECO:0008006" key="7">
    <source>
        <dbReference type="Google" id="ProtNLM"/>
    </source>
</evidence>
<feature type="region of interest" description="Disordered" evidence="3">
    <location>
        <begin position="906"/>
        <end position="941"/>
    </location>
</feature>
<keyword evidence="4" id="KW-1133">Transmembrane helix</keyword>
<evidence type="ECO:0000313" key="5">
    <source>
        <dbReference type="EMBL" id="KAH0869579.1"/>
    </source>
</evidence>
<proteinExistence type="predicted"/>
<keyword evidence="1" id="KW-0433">Leucine-rich repeat</keyword>
<keyword evidence="4" id="KW-0472">Membrane</keyword>
<keyword evidence="6" id="KW-1185">Reference proteome</keyword>
<evidence type="ECO:0000256" key="3">
    <source>
        <dbReference type="SAM" id="MobiDB-lite"/>
    </source>
</evidence>
<dbReference type="Gene3D" id="3.80.10.10">
    <property type="entry name" value="Ribonuclease Inhibitor"/>
    <property type="match status" value="2"/>
</dbReference>
<evidence type="ECO:0000256" key="1">
    <source>
        <dbReference type="ARBA" id="ARBA00022614"/>
    </source>
</evidence>
<dbReference type="InterPro" id="IPR011713">
    <property type="entry name" value="Leu-rich_rpt_3"/>
</dbReference>
<evidence type="ECO:0000256" key="2">
    <source>
        <dbReference type="ARBA" id="ARBA00022737"/>
    </source>
</evidence>
<dbReference type="Proteomes" id="UP000824890">
    <property type="component" value="Unassembled WGS sequence"/>
</dbReference>
<reference evidence="5 6" key="1">
    <citation type="submission" date="2021-05" db="EMBL/GenBank/DDBJ databases">
        <title>Genome Assembly of Synthetic Allotetraploid Brassica napus Reveals Homoeologous Exchanges between Subgenomes.</title>
        <authorList>
            <person name="Davis J.T."/>
        </authorList>
    </citation>
    <scope>NUCLEOTIDE SEQUENCE [LARGE SCALE GENOMIC DNA]</scope>
    <source>
        <strain evidence="6">cv. Da-Ae</strain>
        <tissue evidence="5">Seedling</tissue>
    </source>
</reference>
<keyword evidence="4" id="KW-0812">Transmembrane</keyword>
<dbReference type="PANTHER" id="PTHR46872">
    <property type="entry name" value="DNA BINDING PROTEIN"/>
    <property type="match status" value="1"/>
</dbReference>
<protein>
    <recommendedName>
        <fullName evidence="7">Myb-like domain-containing protein</fullName>
    </recommendedName>
</protein>
<dbReference type="InterPro" id="IPR001005">
    <property type="entry name" value="SANT/Myb"/>
</dbReference>
<evidence type="ECO:0000313" key="6">
    <source>
        <dbReference type="Proteomes" id="UP000824890"/>
    </source>
</evidence>
<accession>A0ABQ7YP48</accession>
<keyword evidence="2" id="KW-0677">Repeat</keyword>
<dbReference type="CDD" id="cd00167">
    <property type="entry name" value="SANT"/>
    <property type="match status" value="1"/>
</dbReference>
<gene>
    <name evidence="5" type="ORF">HID58_076601</name>
</gene>
<dbReference type="PANTHER" id="PTHR46872:SF13">
    <property type="entry name" value="ELM2 DOMAIN-CONTAINING PROTEIN"/>
    <property type="match status" value="1"/>
</dbReference>
<dbReference type="InterPro" id="IPR035897">
    <property type="entry name" value="Toll_tir_struct_dom_sf"/>
</dbReference>
<sequence>MDSSVLLTNVVAAAIGFFVMFKMFRSHQENKEPDSSSSSSSSPPSSNNLIYDVFPSFRREDVRKNFFSHIQKELYYIKKLPLMFKSFKITTDVSAQLLNYAPSSDLYGYVGMRTHILSVFMDNIRRRYPIPCHDVYSTQLQLQTEIKALKIFCMYGFGQKSLYYGFESFARKVTQLAADKSLIFIDRGWIRMHNLLARLGREIVRKKSIHGLRQRQFLVDGRETCQILSNYTPVNWDGFPMTCLPPNFSPEFLVEIYMPSSNLEKLWEGSQIITNLKRIYPRDSENLKEVHDLSTATNLWKLDLSGCSSLVELPSSIGNATNLNELFISRCSSLVDLPSSLGNATKLKKLNLSDCSSLVELPYSIGNATNLSELDLRDCSSLVELPSSIGNLQKLSSFILKGCSKIEAVPVNINMKSLRILDLTDCSLLKTFPEIYANIQRLMINGTAIEDIPSSLTLWSHLYHFAVSYCESLGTFTHAFDLITELYRIRELSPWINEMSRLRKLVISGCTKLTTWKWNGTDIHHHQPIPLMGFKACVLVVNKGDAEVSDRKEELDVYYCIKDKQLPVLITHLKNHNQFDIARNLLKQGQCQSERQKARLKKDMGLKRPFDAEEMQECNAKHARQLTYHPVQFDQSMPFHVPLDKTAVLGEDLNGLCEKKPAWSNHAEKDYDTCAPFSWVSTGLCQEDAQTQSSLSHESSGSDLTWRPLSPMEDVYTSLMNQPPRKQVPVGSNHQASIPECEIPVQTNDDLERKLMGKCIIPMPDSYLCGAGQGRKECLCPDKDTVRCVRRHIMEARESLIEAIGYERFTELGLCEMGDEVISLWSEDEEDLFHKVVYSNPVSLGRDFWKQLKATFPSRTMKELVSYYFNVFILRRRATQNRLQTLDVDSDDDEWQVEYDVFCKGKSSSHVDNEEEEEEETNSSDDDEEEEEEDSPANDAHCVYMDKVSREGGEVNVEDDSCMSFELHDSNLVFAQSPVENRGSHGSGLFSFDDTCDGRLASSDCWTKNNDLLPTSNIMEEIFGKDEWGENGDNLKGK</sequence>
<dbReference type="SUPFAM" id="SSF52200">
    <property type="entry name" value="Toll/Interleukin receptor TIR domain"/>
    <property type="match status" value="1"/>
</dbReference>